<name>A0A6M4GR87_9PROT</name>
<dbReference type="Pfam" id="PF02322">
    <property type="entry name" value="Cyt_bd_oxida_II"/>
    <property type="match status" value="1"/>
</dbReference>
<feature type="transmembrane region" description="Helical" evidence="7">
    <location>
        <begin position="257"/>
        <end position="277"/>
    </location>
</feature>
<dbReference type="GO" id="GO:0070069">
    <property type="term" value="C:cytochrome complex"/>
    <property type="evidence" value="ECO:0007669"/>
    <property type="project" value="TreeGrafter"/>
</dbReference>
<feature type="transmembrane region" description="Helical" evidence="7">
    <location>
        <begin position="142"/>
        <end position="169"/>
    </location>
</feature>
<dbReference type="KEGG" id="uru:DSM104443_00811"/>
<dbReference type="GO" id="GO:0005886">
    <property type="term" value="C:plasma membrane"/>
    <property type="evidence" value="ECO:0007669"/>
    <property type="project" value="UniProtKB-SubCell"/>
</dbReference>
<dbReference type="GO" id="GO:0016682">
    <property type="term" value="F:oxidoreductase activity, acting on diphenols and related substances as donors, oxygen as acceptor"/>
    <property type="evidence" value="ECO:0007669"/>
    <property type="project" value="TreeGrafter"/>
</dbReference>
<comment type="subcellular location">
    <subcellularLocation>
        <location evidence="1">Cell membrane</location>
        <topology evidence="1">Multi-pass membrane protein</topology>
    </subcellularLocation>
</comment>
<keyword evidence="4 7" id="KW-0812">Transmembrane</keyword>
<dbReference type="InterPro" id="IPR003317">
    <property type="entry name" value="Cyt-d_oxidase_su2"/>
</dbReference>
<gene>
    <name evidence="8" type="primary">cydB</name>
    <name evidence="8" type="ORF">DSM104443_00811</name>
</gene>
<keyword evidence="9" id="KW-1185">Reference proteome</keyword>
<dbReference type="EMBL" id="CP053069">
    <property type="protein sequence ID" value="QJR09761.1"/>
    <property type="molecule type" value="Genomic_DNA"/>
</dbReference>
<keyword evidence="6 7" id="KW-0472">Membrane</keyword>
<dbReference type="AlphaFoldDB" id="A0A6M4GR87"/>
<sequence>MDMPLIFMVLMGVSVLAYVVLDGYDLGVGMLMPAATNEEQSVMVSSIGPFWDANETWLVLGVGILLIAFPAASGIVLGALYLPVVAMLVGLMLRGVAFEFRMKALGWHRDLWNWLFWAGSFLASFCQGVMLGSYITGFERSFFNYMFNVVVGASVCGGYVLLGSTWLIGKTEGDLQKKAVLWARWGLLWVALGVALVSIATPLISATVRGKWFDFPSTLALMLLPAASLAAWIWVWRGVGRFRKGHAVHDWQPFAGVVAIFSISFLGLAYSLFPYVVIDRLTIWEAAAHPSALKVTLIGALIVLPFIVGYTIVAYRVFGGKAKAGLYD</sequence>
<dbReference type="GO" id="GO:0009055">
    <property type="term" value="F:electron transfer activity"/>
    <property type="evidence" value="ECO:0007669"/>
    <property type="project" value="TreeGrafter"/>
</dbReference>
<evidence type="ECO:0000313" key="9">
    <source>
        <dbReference type="Proteomes" id="UP000501534"/>
    </source>
</evidence>
<feature type="transmembrane region" description="Helical" evidence="7">
    <location>
        <begin position="217"/>
        <end position="236"/>
    </location>
</feature>
<evidence type="ECO:0000256" key="4">
    <source>
        <dbReference type="ARBA" id="ARBA00022692"/>
    </source>
</evidence>
<reference evidence="8 9" key="1">
    <citation type="submission" date="2020-04" db="EMBL/GenBank/DDBJ databases">
        <title>Usitatibacter rugosus gen. nov., sp. nov. and Usitatibacter palustris sp. nov., novel members of Usitatibacteraceae fam. nov. within the order Nitrosomonadales isolated from soil.</title>
        <authorList>
            <person name="Huber K.J."/>
            <person name="Neumann-Schaal M."/>
            <person name="Geppert A."/>
            <person name="Luckner M."/>
            <person name="Wanner G."/>
            <person name="Overmann J."/>
        </authorList>
    </citation>
    <scope>NUCLEOTIDE SEQUENCE [LARGE SCALE GENOMIC DNA]</scope>
    <source>
        <strain evidence="8 9">0125_3</strain>
    </source>
</reference>
<dbReference type="PANTHER" id="PTHR43141">
    <property type="entry name" value="CYTOCHROME BD2 SUBUNIT II"/>
    <property type="match status" value="1"/>
</dbReference>
<accession>A0A6M4GR87</accession>
<feature type="transmembrane region" description="Helical" evidence="7">
    <location>
        <begin position="60"/>
        <end position="93"/>
    </location>
</feature>
<feature type="transmembrane region" description="Helical" evidence="7">
    <location>
        <begin position="114"/>
        <end position="136"/>
    </location>
</feature>
<evidence type="ECO:0000256" key="2">
    <source>
        <dbReference type="ARBA" id="ARBA00007543"/>
    </source>
</evidence>
<evidence type="ECO:0000256" key="1">
    <source>
        <dbReference type="ARBA" id="ARBA00004651"/>
    </source>
</evidence>
<dbReference type="PANTHER" id="PTHR43141:SF2">
    <property type="entry name" value="BLR3729 PROTEIN"/>
    <property type="match status" value="1"/>
</dbReference>
<evidence type="ECO:0000256" key="6">
    <source>
        <dbReference type="ARBA" id="ARBA00023136"/>
    </source>
</evidence>
<proteinExistence type="inferred from homology"/>
<evidence type="ECO:0000256" key="3">
    <source>
        <dbReference type="ARBA" id="ARBA00022475"/>
    </source>
</evidence>
<feature type="transmembrane region" description="Helical" evidence="7">
    <location>
        <begin position="297"/>
        <end position="318"/>
    </location>
</feature>
<dbReference type="RefSeq" id="WP_171089739.1">
    <property type="nucleotide sequence ID" value="NZ_CP053069.1"/>
</dbReference>
<evidence type="ECO:0000256" key="7">
    <source>
        <dbReference type="SAM" id="Phobius"/>
    </source>
</evidence>
<protein>
    <submittedName>
        <fullName evidence="8">Cytochrome bd-I ubiquinol oxidase subunit 2</fullName>
    </submittedName>
</protein>
<dbReference type="GO" id="GO:0019646">
    <property type="term" value="P:aerobic electron transport chain"/>
    <property type="evidence" value="ECO:0007669"/>
    <property type="project" value="TreeGrafter"/>
</dbReference>
<comment type="similarity">
    <text evidence="2">Belongs to the cytochrome ubiquinol oxidase subunit 2 family.</text>
</comment>
<organism evidence="8 9">
    <name type="scientific">Usitatibacter rugosus</name>
    <dbReference type="NCBI Taxonomy" id="2732067"/>
    <lineage>
        <taxon>Bacteria</taxon>
        <taxon>Pseudomonadati</taxon>
        <taxon>Pseudomonadota</taxon>
        <taxon>Betaproteobacteria</taxon>
        <taxon>Nitrosomonadales</taxon>
        <taxon>Usitatibacteraceae</taxon>
        <taxon>Usitatibacter</taxon>
    </lineage>
</organism>
<evidence type="ECO:0000313" key="8">
    <source>
        <dbReference type="EMBL" id="QJR09761.1"/>
    </source>
</evidence>
<keyword evidence="3" id="KW-1003">Cell membrane</keyword>
<evidence type="ECO:0000256" key="5">
    <source>
        <dbReference type="ARBA" id="ARBA00022989"/>
    </source>
</evidence>
<dbReference type="Proteomes" id="UP000501534">
    <property type="component" value="Chromosome"/>
</dbReference>
<keyword evidence="5 7" id="KW-1133">Transmembrane helix</keyword>
<feature type="transmembrane region" description="Helical" evidence="7">
    <location>
        <begin position="181"/>
        <end position="205"/>
    </location>
</feature>